<evidence type="ECO:0000313" key="2">
    <source>
        <dbReference type="EMBL" id="SLN28018.1"/>
    </source>
</evidence>
<protein>
    <submittedName>
        <fullName evidence="2">Succinyl-CoA:(R)-benzylsuccinate CoA-transferase subunit BbsF</fullName>
        <ecNumber evidence="2">2.8.3.15</ecNumber>
    </submittedName>
</protein>
<dbReference type="RefSeq" id="WP_085853132.1">
    <property type="nucleotide sequence ID" value="NZ_FOPF01000002.1"/>
</dbReference>
<gene>
    <name evidence="2" type="primary">bbsF</name>
    <name evidence="2" type="ORF">PAM7066_01118</name>
</gene>
<dbReference type="PANTHER" id="PTHR48207">
    <property type="entry name" value="SUCCINATE--HYDROXYMETHYLGLUTARATE COA-TRANSFERASE"/>
    <property type="match status" value="1"/>
</dbReference>
<dbReference type="Proteomes" id="UP000193870">
    <property type="component" value="Unassembled WGS sequence"/>
</dbReference>
<evidence type="ECO:0000256" key="1">
    <source>
        <dbReference type="ARBA" id="ARBA00022679"/>
    </source>
</evidence>
<dbReference type="InterPro" id="IPR023606">
    <property type="entry name" value="CoA-Trfase_III_dom_1_sf"/>
</dbReference>
<sequence length="397" mass="42232">MTGALDGLKILDLSRVLAGPTCTQLLGDMGAEVWKVENPATGGDDTRHWGPVSVRDADGRETDLSGYFLSANRNKFSVALDLASPEGQAAVRRLAAEADVVVENFRPGSLAKFGLDSETLCAAEPRLIYCSISGFGQTGPNREKPGYDLMAQAYGGIMSLTGDPKGEPMKVGVAVADVICGLYAATGILAALRHRDLTGQGQSIDLALLDTQMAWLINVGTTYLETGEEPHRHGNAHPAIVPYQVFQASDGHVAVAVGNDRQFTRFCDFLGLPGLADDPRYATNPARTQNRDSLMHEILPAIGAMSVAQVVDGLTERAVTVSPVQTVGQALTSDQAAAREMVVKVARSGTAAGAVRLLGNPLKFSRTPVRYDRPPPFCGEHTDEILGRYATPDQTSE</sequence>
<dbReference type="EMBL" id="FWFV01000002">
    <property type="protein sequence ID" value="SLN28018.1"/>
    <property type="molecule type" value="Genomic_DNA"/>
</dbReference>
<accession>A0A1Y5RYN9</accession>
<dbReference type="GO" id="GO:0033877">
    <property type="term" value="F:succinyl-CoA:(R)-benzylsuccinate CoA-transferase activity"/>
    <property type="evidence" value="ECO:0007669"/>
    <property type="project" value="UniProtKB-EC"/>
</dbReference>
<dbReference type="SUPFAM" id="SSF89796">
    <property type="entry name" value="CoA-transferase family III (CaiB/BaiF)"/>
    <property type="match status" value="1"/>
</dbReference>
<dbReference type="STRING" id="315423.SAMN04488020_102163"/>
<dbReference type="InterPro" id="IPR044855">
    <property type="entry name" value="CoA-Trfase_III_dom3_sf"/>
</dbReference>
<dbReference type="Gene3D" id="3.30.1540.10">
    <property type="entry name" value="formyl-coa transferase, domain 3"/>
    <property type="match status" value="1"/>
</dbReference>
<dbReference type="Gene3D" id="3.40.50.10540">
    <property type="entry name" value="Crotonobetainyl-coa:carnitine coa-transferase, domain 1"/>
    <property type="match status" value="1"/>
</dbReference>
<name>A0A1Y5RYN9_9RHOB</name>
<dbReference type="OrthoDB" id="7208981at2"/>
<keyword evidence="1 2" id="KW-0808">Transferase</keyword>
<keyword evidence="3" id="KW-1185">Reference proteome</keyword>
<dbReference type="InterPro" id="IPR050483">
    <property type="entry name" value="CoA-transferase_III_domain"/>
</dbReference>
<proteinExistence type="predicted"/>
<dbReference type="AlphaFoldDB" id="A0A1Y5RYN9"/>
<dbReference type="PANTHER" id="PTHR48207:SF3">
    <property type="entry name" value="SUCCINATE--HYDROXYMETHYLGLUTARATE COA-TRANSFERASE"/>
    <property type="match status" value="1"/>
</dbReference>
<dbReference type="Pfam" id="PF02515">
    <property type="entry name" value="CoA_transf_3"/>
    <property type="match status" value="1"/>
</dbReference>
<dbReference type="EC" id="2.8.3.15" evidence="2"/>
<organism evidence="2 3">
    <name type="scientific">Palleronia marisminoris</name>
    <dbReference type="NCBI Taxonomy" id="315423"/>
    <lineage>
        <taxon>Bacteria</taxon>
        <taxon>Pseudomonadati</taxon>
        <taxon>Pseudomonadota</taxon>
        <taxon>Alphaproteobacteria</taxon>
        <taxon>Rhodobacterales</taxon>
        <taxon>Roseobacteraceae</taxon>
        <taxon>Palleronia</taxon>
    </lineage>
</organism>
<reference evidence="2 3" key="1">
    <citation type="submission" date="2017-03" db="EMBL/GenBank/DDBJ databases">
        <authorList>
            <person name="Afonso C.L."/>
            <person name="Miller P.J."/>
            <person name="Scott M.A."/>
            <person name="Spackman E."/>
            <person name="Goraichik I."/>
            <person name="Dimitrov K.M."/>
            <person name="Suarez D.L."/>
            <person name="Swayne D.E."/>
        </authorList>
    </citation>
    <scope>NUCLEOTIDE SEQUENCE [LARGE SCALE GENOMIC DNA]</scope>
    <source>
        <strain evidence="2 3">CECT 7066</strain>
    </source>
</reference>
<evidence type="ECO:0000313" key="3">
    <source>
        <dbReference type="Proteomes" id="UP000193870"/>
    </source>
</evidence>
<dbReference type="InterPro" id="IPR003673">
    <property type="entry name" value="CoA-Trfase_fam_III"/>
</dbReference>